<keyword evidence="1" id="KW-1133">Transmembrane helix</keyword>
<dbReference type="Proteomes" id="UP000031526">
    <property type="component" value="Chromosome"/>
</dbReference>
<organism evidence="2 4">
    <name type="scientific">Streptomyces nodosus</name>
    <dbReference type="NCBI Taxonomy" id="40318"/>
    <lineage>
        <taxon>Bacteria</taxon>
        <taxon>Bacillati</taxon>
        <taxon>Actinomycetota</taxon>
        <taxon>Actinomycetes</taxon>
        <taxon>Kitasatosporales</taxon>
        <taxon>Streptomycetaceae</taxon>
        <taxon>Streptomyces</taxon>
    </lineage>
</organism>
<sequence length="92" mass="10164">MLIAIAAVGITVFLLTLWCTFTVARMRDLPGWRRYLPLSLFLISIGASALRAFDIPQIANAIASPLNLVAIVLSLREIRIRRSRGRDDLATG</sequence>
<evidence type="ECO:0000313" key="5">
    <source>
        <dbReference type="Proteomes" id="UP000325763"/>
    </source>
</evidence>
<proteinExistence type="predicted"/>
<feature type="transmembrane region" description="Helical" evidence="1">
    <location>
        <begin position="6"/>
        <end position="23"/>
    </location>
</feature>
<dbReference type="OrthoDB" id="4252265at2"/>
<dbReference type="RefSeq" id="WP_043446164.1">
    <property type="nucleotide sequence ID" value="NZ_CP009313.1"/>
</dbReference>
<evidence type="ECO:0000313" key="4">
    <source>
        <dbReference type="Proteomes" id="UP000031526"/>
    </source>
</evidence>
<reference evidence="4" key="1">
    <citation type="submission" date="2014-09" db="EMBL/GenBank/DDBJ databases">
        <title>Sequence of the Streptomyces nodosus genome.</title>
        <authorList>
            <person name="Sweeney P."/>
            <person name="Stephens N."/>
            <person name="Murphy C."/>
            <person name="Caffrey P."/>
        </authorList>
    </citation>
    <scope>NUCLEOTIDE SEQUENCE [LARGE SCALE GENOMIC DNA]</scope>
    <source>
        <strain evidence="4">ATCC 14899</strain>
    </source>
</reference>
<dbReference type="EMBL" id="CP023747">
    <property type="protein sequence ID" value="QEV42282.1"/>
    <property type="molecule type" value="Genomic_DNA"/>
</dbReference>
<accession>A0A0B5DKT7</accession>
<reference evidence="3 5" key="3">
    <citation type="submission" date="2017-09" db="EMBL/GenBank/DDBJ databases">
        <title>Streptomyces genome completion.</title>
        <authorList>
            <person name="Lee N."/>
            <person name="Cho B.-K."/>
        </authorList>
    </citation>
    <scope>NUCLEOTIDE SEQUENCE [LARGE SCALE GENOMIC DNA]</scope>
    <source>
        <strain evidence="3 5">ATCC 14899</strain>
    </source>
</reference>
<keyword evidence="1" id="KW-0812">Transmembrane</keyword>
<name>A0A0B5DKT7_9ACTN</name>
<dbReference type="KEGG" id="snq:CP978_30355"/>
<dbReference type="AlphaFoldDB" id="A0A0B5DKT7"/>
<feature type="transmembrane region" description="Helical" evidence="1">
    <location>
        <begin position="58"/>
        <end position="76"/>
    </location>
</feature>
<evidence type="ECO:0000313" key="2">
    <source>
        <dbReference type="EMBL" id="AJE43774.1"/>
    </source>
</evidence>
<dbReference type="EMBL" id="CP009313">
    <property type="protein sequence ID" value="AJE43774.1"/>
    <property type="molecule type" value="Genomic_DNA"/>
</dbReference>
<keyword evidence="4" id="KW-1185">Reference proteome</keyword>
<feature type="transmembrane region" description="Helical" evidence="1">
    <location>
        <begin position="35"/>
        <end position="52"/>
    </location>
</feature>
<dbReference type="Proteomes" id="UP000325763">
    <property type="component" value="Chromosome"/>
</dbReference>
<protein>
    <submittedName>
        <fullName evidence="2">Uncharacterized protein</fullName>
    </submittedName>
</protein>
<evidence type="ECO:0000256" key="1">
    <source>
        <dbReference type="SAM" id="Phobius"/>
    </source>
</evidence>
<dbReference type="HOGENOM" id="CLU_2411967_0_0_11"/>
<reference evidence="2 4" key="2">
    <citation type="journal article" date="2016" name="Appl. Microbiol. Biotechnol.">
        <title>Exploiting the genome sequence of Streptomyces nodosus for enhanced antibiotic production.</title>
        <authorList>
            <person name="Sweeney P."/>
            <person name="Murphy C.D."/>
            <person name="Caffrey P."/>
        </authorList>
    </citation>
    <scope>NUCLEOTIDE SEQUENCE [LARGE SCALE GENOMIC DNA]</scope>
    <source>
        <strain evidence="2 4">ATCC 14899</strain>
    </source>
</reference>
<keyword evidence="1" id="KW-0472">Membrane</keyword>
<gene>
    <name evidence="3" type="ORF">CP978_30355</name>
    <name evidence="2" type="ORF">SNOD_30045</name>
</gene>
<evidence type="ECO:0000313" key="3">
    <source>
        <dbReference type="EMBL" id="QEV42282.1"/>
    </source>
</evidence>